<dbReference type="RefSeq" id="WP_183478290.1">
    <property type="nucleotide sequence ID" value="NZ_JACIFO010000013.1"/>
</dbReference>
<proteinExistence type="predicted"/>
<protein>
    <submittedName>
        <fullName evidence="2">Exosortase F-associated protein</fullName>
    </submittedName>
</protein>
<dbReference type="EMBL" id="JACIFO010000013">
    <property type="protein sequence ID" value="MBB4119955.1"/>
    <property type="molecule type" value="Genomic_DNA"/>
</dbReference>
<dbReference type="AlphaFoldDB" id="A0A840ESC9"/>
<feature type="transmembrane region" description="Helical" evidence="1">
    <location>
        <begin position="54"/>
        <end position="77"/>
    </location>
</feature>
<feature type="transmembrane region" description="Helical" evidence="1">
    <location>
        <begin position="5"/>
        <end position="24"/>
    </location>
</feature>
<dbReference type="InterPro" id="IPR026414">
    <property type="entry name" value="ExosoTase_F-assoc_memb"/>
</dbReference>
<dbReference type="NCBIfam" id="TIGR04127">
    <property type="entry name" value="flavo_near_exo"/>
    <property type="match status" value="1"/>
</dbReference>
<sequence length="146" mass="17321">MKNKFVVFSGITVFFILLVLVRFYERVLFYDPLIDFYQGNFTIASPPSIDKIKLICYVVLRYFINAVLSIGIIALLFKNKKIIYFTSLVYVIFLILLTPIFSYFIYNFNADNYLMVFYIRRFLIQPILLLLLLAGLLYQYKINKKS</sequence>
<gene>
    <name evidence="2" type="ORF">GGR32_002267</name>
</gene>
<keyword evidence="1" id="KW-0812">Transmembrane</keyword>
<reference evidence="2 3" key="1">
    <citation type="submission" date="2020-08" db="EMBL/GenBank/DDBJ databases">
        <title>Genomic Encyclopedia of Type Strains, Phase IV (KMG-IV): sequencing the most valuable type-strain genomes for metagenomic binning, comparative biology and taxonomic classification.</title>
        <authorList>
            <person name="Goeker M."/>
        </authorList>
    </citation>
    <scope>NUCLEOTIDE SEQUENCE [LARGE SCALE GENOMIC DNA]</scope>
    <source>
        <strain evidence="2 3">DSM 29568</strain>
    </source>
</reference>
<feature type="transmembrane region" description="Helical" evidence="1">
    <location>
        <begin position="118"/>
        <end position="138"/>
    </location>
</feature>
<organism evidence="2 3">
    <name type="scientific">Mesonia hippocampi</name>
    <dbReference type="NCBI Taxonomy" id="1628250"/>
    <lineage>
        <taxon>Bacteria</taxon>
        <taxon>Pseudomonadati</taxon>
        <taxon>Bacteroidota</taxon>
        <taxon>Flavobacteriia</taxon>
        <taxon>Flavobacteriales</taxon>
        <taxon>Flavobacteriaceae</taxon>
        <taxon>Mesonia</taxon>
    </lineage>
</organism>
<keyword evidence="1" id="KW-0472">Membrane</keyword>
<comment type="caution">
    <text evidence="2">The sequence shown here is derived from an EMBL/GenBank/DDBJ whole genome shotgun (WGS) entry which is preliminary data.</text>
</comment>
<evidence type="ECO:0000256" key="1">
    <source>
        <dbReference type="SAM" id="Phobius"/>
    </source>
</evidence>
<evidence type="ECO:0000313" key="3">
    <source>
        <dbReference type="Proteomes" id="UP000553034"/>
    </source>
</evidence>
<keyword evidence="1" id="KW-1133">Transmembrane helix</keyword>
<feature type="transmembrane region" description="Helical" evidence="1">
    <location>
        <begin position="84"/>
        <end position="106"/>
    </location>
</feature>
<accession>A0A840ESC9</accession>
<dbReference type="Proteomes" id="UP000553034">
    <property type="component" value="Unassembled WGS sequence"/>
</dbReference>
<evidence type="ECO:0000313" key="2">
    <source>
        <dbReference type="EMBL" id="MBB4119955.1"/>
    </source>
</evidence>
<keyword evidence="3" id="KW-1185">Reference proteome</keyword>
<name>A0A840ESC9_9FLAO</name>